<gene>
    <name evidence="2" type="ORF">WMQ36_09700</name>
</gene>
<feature type="transmembrane region" description="Helical" evidence="1">
    <location>
        <begin position="150"/>
        <end position="171"/>
    </location>
</feature>
<dbReference type="Proteomes" id="UP001454086">
    <property type="component" value="Unassembled WGS sequence"/>
</dbReference>
<accession>A0ABV1D4C6</accession>
<feature type="transmembrane region" description="Helical" evidence="1">
    <location>
        <begin position="223"/>
        <end position="243"/>
    </location>
</feature>
<evidence type="ECO:0000313" key="2">
    <source>
        <dbReference type="EMBL" id="MEQ2425244.1"/>
    </source>
</evidence>
<feature type="transmembrane region" description="Helical" evidence="1">
    <location>
        <begin position="183"/>
        <end position="207"/>
    </location>
</feature>
<dbReference type="RefSeq" id="WP_008723133.1">
    <property type="nucleotide sequence ID" value="NZ_JAJFDX010000009.1"/>
</dbReference>
<dbReference type="Pfam" id="PF04657">
    <property type="entry name" value="DMT_YdcZ"/>
    <property type="match status" value="2"/>
</dbReference>
<comment type="caution">
    <text evidence="2">The sequence shown here is derived from an EMBL/GenBank/DDBJ whole genome shotgun (WGS) entry which is preliminary data.</text>
</comment>
<dbReference type="InterPro" id="IPR006750">
    <property type="entry name" value="YdcZ"/>
</dbReference>
<name>A0ABV1D4C6_9FIRM</name>
<keyword evidence="1" id="KW-1133">Transmembrane helix</keyword>
<sequence length="297" mass="30910">MLYTLTAILSGAFIASQSSCNGLLFPALGIIGVGFISQSLNALTIFLYQLMAKGRFPSFKGIPPYATLGGITGVFVIGFTGLCVNILGTAVTVCLSVAGQLIMSAVTDHYGWLGAKKVPFNRLRLLGFALIIAGIFIINSAGLADIRLTGSYLALTVLLLLAVILGCFTVITRMLSFLACQYAGLLNGSLANVAVGGAASFILYLAISGFRLDLAAFTMSNPAGYLTGPLGALACVLNTVVYDKLKIFKATILIIIGQIGTGILTDLFLIGSLPPGKLAGIAVVCMGIAVDKRLTRQ</sequence>
<keyword evidence="1" id="KW-0472">Membrane</keyword>
<keyword evidence="3" id="KW-1185">Reference proteome</keyword>
<feature type="transmembrane region" description="Helical" evidence="1">
    <location>
        <begin position="62"/>
        <end position="80"/>
    </location>
</feature>
<keyword evidence="1" id="KW-0812">Transmembrane</keyword>
<feature type="transmembrane region" description="Helical" evidence="1">
    <location>
        <begin position="30"/>
        <end position="50"/>
    </location>
</feature>
<dbReference type="PANTHER" id="PTHR34821:SF2">
    <property type="entry name" value="INNER MEMBRANE PROTEIN YDCZ"/>
    <property type="match status" value="1"/>
</dbReference>
<reference evidence="2 3" key="1">
    <citation type="submission" date="2024-03" db="EMBL/GenBank/DDBJ databases">
        <title>Human intestinal bacterial collection.</title>
        <authorList>
            <person name="Pauvert C."/>
            <person name="Hitch T.C.A."/>
            <person name="Clavel T."/>
        </authorList>
    </citation>
    <scope>NUCLEOTIDE SEQUENCE [LARGE SCALE GENOMIC DNA]</scope>
    <source>
        <strain evidence="2 3">CLA-SR-H021</strain>
    </source>
</reference>
<feature type="transmembrane region" description="Helical" evidence="1">
    <location>
        <begin position="125"/>
        <end position="144"/>
    </location>
</feature>
<proteinExistence type="predicted"/>
<dbReference type="EMBL" id="JBBMFM010000028">
    <property type="protein sequence ID" value="MEQ2425244.1"/>
    <property type="molecule type" value="Genomic_DNA"/>
</dbReference>
<feature type="transmembrane region" description="Helical" evidence="1">
    <location>
        <begin position="250"/>
        <end position="270"/>
    </location>
</feature>
<protein>
    <submittedName>
        <fullName evidence="2">DMT family transporter</fullName>
    </submittedName>
</protein>
<dbReference type="PANTHER" id="PTHR34821">
    <property type="entry name" value="INNER MEMBRANE PROTEIN YDCZ"/>
    <property type="match status" value="1"/>
</dbReference>
<organism evidence="2 3">
    <name type="scientific">Enterocloster hominis</name>
    <name type="common">ex Hitch et al. 2024</name>
    <dbReference type="NCBI Taxonomy" id="1917870"/>
    <lineage>
        <taxon>Bacteria</taxon>
        <taxon>Bacillati</taxon>
        <taxon>Bacillota</taxon>
        <taxon>Clostridia</taxon>
        <taxon>Lachnospirales</taxon>
        <taxon>Lachnospiraceae</taxon>
        <taxon>Enterocloster</taxon>
    </lineage>
</organism>
<evidence type="ECO:0000313" key="3">
    <source>
        <dbReference type="Proteomes" id="UP001454086"/>
    </source>
</evidence>
<evidence type="ECO:0000256" key="1">
    <source>
        <dbReference type="SAM" id="Phobius"/>
    </source>
</evidence>